<dbReference type="AlphaFoldDB" id="A0A841U5C1"/>
<evidence type="ECO:0000313" key="1">
    <source>
        <dbReference type="EMBL" id="MBB6693220.1"/>
    </source>
</evidence>
<dbReference type="EMBL" id="JACJVR010000068">
    <property type="protein sequence ID" value="MBB6693220.1"/>
    <property type="molecule type" value="Genomic_DNA"/>
</dbReference>
<comment type="caution">
    <text evidence="1">The sequence shown here is derived from an EMBL/GenBank/DDBJ whole genome shotgun (WGS) entry which is preliminary data.</text>
</comment>
<sequence length="66" mass="7629">MARHLEGPIETGDPREEAVARLSPRWEIRVQAEFDPVAEETALYRKMAKEADGRYDGDARESRRRS</sequence>
<protein>
    <submittedName>
        <fullName evidence="1">Uncharacterized protein</fullName>
    </submittedName>
</protein>
<name>A0A841U5C1_9BACL</name>
<reference evidence="1 2" key="1">
    <citation type="submission" date="2020-08" db="EMBL/GenBank/DDBJ databases">
        <title>Cohnella phylogeny.</title>
        <authorList>
            <person name="Dunlap C."/>
        </authorList>
    </citation>
    <scope>NUCLEOTIDE SEQUENCE [LARGE SCALE GENOMIC DNA]</scope>
    <source>
        <strain evidence="1 2">DSM 25239</strain>
    </source>
</reference>
<dbReference type="Proteomes" id="UP000553776">
    <property type="component" value="Unassembled WGS sequence"/>
</dbReference>
<organism evidence="1 2">
    <name type="scientific">Cohnella xylanilytica</name>
    <dbReference type="NCBI Taxonomy" id="557555"/>
    <lineage>
        <taxon>Bacteria</taxon>
        <taxon>Bacillati</taxon>
        <taxon>Bacillota</taxon>
        <taxon>Bacilli</taxon>
        <taxon>Bacillales</taxon>
        <taxon>Paenibacillaceae</taxon>
        <taxon>Cohnella</taxon>
    </lineage>
</organism>
<evidence type="ECO:0000313" key="2">
    <source>
        <dbReference type="Proteomes" id="UP000553776"/>
    </source>
</evidence>
<accession>A0A841U5C1</accession>
<gene>
    <name evidence="1" type="ORF">H7B90_17590</name>
</gene>
<proteinExistence type="predicted"/>
<keyword evidence="2" id="KW-1185">Reference proteome</keyword>